<dbReference type="Proteomes" id="UP000469949">
    <property type="component" value="Unassembled WGS sequence"/>
</dbReference>
<comment type="caution">
    <text evidence="1">The sequence shown here is derived from an EMBL/GenBank/DDBJ whole genome shotgun (WGS) entry which is preliminary data.</text>
</comment>
<accession>A0A833J7Y8</accession>
<gene>
    <name evidence="1" type="ORF">F8B43_1789</name>
</gene>
<sequence>MEADVDTLGWKIIRFVKECGIACHTRVAWLVMASNVDLRRSEHKDET</sequence>
<reference evidence="1 2" key="1">
    <citation type="submission" date="2019-10" db="EMBL/GenBank/DDBJ databases">
        <title>Draft Genome Sequence of the Caffeine Degrading Methylotroph Methylorubrum populi PINKEL.</title>
        <authorList>
            <person name="Dawson S.C."/>
            <person name="Zhang X."/>
            <person name="Wright M.E."/>
            <person name="Sharma G."/>
            <person name="Langner J.T."/>
            <person name="Ditty J.L."/>
            <person name="Subuyuj G.A."/>
        </authorList>
    </citation>
    <scope>NUCLEOTIDE SEQUENCE [LARGE SCALE GENOMIC DNA]</scope>
    <source>
        <strain evidence="1 2">Pinkel</strain>
    </source>
</reference>
<proteinExistence type="predicted"/>
<evidence type="ECO:0000313" key="1">
    <source>
        <dbReference type="EMBL" id="KAB7786388.1"/>
    </source>
</evidence>
<dbReference type="AlphaFoldDB" id="A0A833J7Y8"/>
<name>A0A833J7Y8_9HYPH</name>
<dbReference type="EMBL" id="WEKV01000008">
    <property type="protein sequence ID" value="KAB7786388.1"/>
    <property type="molecule type" value="Genomic_DNA"/>
</dbReference>
<protein>
    <submittedName>
        <fullName evidence="1">Uncharacterized protein</fullName>
    </submittedName>
</protein>
<evidence type="ECO:0000313" key="2">
    <source>
        <dbReference type="Proteomes" id="UP000469949"/>
    </source>
</evidence>
<organism evidence="1 2">
    <name type="scientific">Methylorubrum populi</name>
    <dbReference type="NCBI Taxonomy" id="223967"/>
    <lineage>
        <taxon>Bacteria</taxon>
        <taxon>Pseudomonadati</taxon>
        <taxon>Pseudomonadota</taxon>
        <taxon>Alphaproteobacteria</taxon>
        <taxon>Hyphomicrobiales</taxon>
        <taxon>Methylobacteriaceae</taxon>
        <taxon>Methylorubrum</taxon>
    </lineage>
</organism>